<feature type="coiled-coil region" evidence="4">
    <location>
        <begin position="102"/>
        <end position="130"/>
    </location>
</feature>
<dbReference type="OrthoDB" id="9763644at2"/>
<feature type="domain" description="SF3 helicase" evidence="5">
    <location>
        <begin position="260"/>
        <end position="423"/>
    </location>
</feature>
<dbReference type="Gene3D" id="3.40.50.300">
    <property type="entry name" value="P-loop containing nucleotide triphosphate hydrolases"/>
    <property type="match status" value="1"/>
</dbReference>
<dbReference type="InterPro" id="IPR006500">
    <property type="entry name" value="Helicase_put_C_phage/plasmid"/>
</dbReference>
<keyword evidence="7" id="KW-1185">Reference proteome</keyword>
<evidence type="ECO:0000256" key="2">
    <source>
        <dbReference type="ARBA" id="ARBA00022801"/>
    </source>
</evidence>
<dbReference type="PANTHER" id="PTHR35372:SF2">
    <property type="entry name" value="SF3 HELICASE DOMAIN-CONTAINING PROTEIN"/>
    <property type="match status" value="1"/>
</dbReference>
<evidence type="ECO:0000256" key="3">
    <source>
        <dbReference type="ARBA" id="ARBA00022840"/>
    </source>
</evidence>
<dbReference type="GO" id="GO:0016787">
    <property type="term" value="F:hydrolase activity"/>
    <property type="evidence" value="ECO:0007669"/>
    <property type="project" value="UniProtKB-KW"/>
</dbReference>
<name>A0A1H0NQT4_9BACT</name>
<evidence type="ECO:0000313" key="6">
    <source>
        <dbReference type="EMBL" id="SDO95152.1"/>
    </source>
</evidence>
<dbReference type="PANTHER" id="PTHR35372">
    <property type="entry name" value="ATP BINDING PROTEIN-RELATED"/>
    <property type="match status" value="1"/>
</dbReference>
<dbReference type="InterPro" id="IPR027417">
    <property type="entry name" value="P-loop_NTPase"/>
</dbReference>
<keyword evidence="4" id="KW-0175">Coiled coil</keyword>
<evidence type="ECO:0000313" key="7">
    <source>
        <dbReference type="Proteomes" id="UP000199073"/>
    </source>
</evidence>
<reference evidence="6 7" key="1">
    <citation type="submission" date="2016-10" db="EMBL/GenBank/DDBJ databases">
        <authorList>
            <person name="de Groot N.N."/>
        </authorList>
    </citation>
    <scope>NUCLEOTIDE SEQUENCE [LARGE SCALE GENOMIC DNA]</scope>
    <source>
        <strain evidence="6 7">DSM 12130</strain>
    </source>
</reference>
<dbReference type="InterPro" id="IPR014818">
    <property type="entry name" value="Phage/plasmid_primase_P4_C"/>
</dbReference>
<dbReference type="NCBIfam" id="TIGR01613">
    <property type="entry name" value="primase_Cterm"/>
    <property type="match status" value="1"/>
</dbReference>
<dbReference type="RefSeq" id="WP_092221257.1">
    <property type="nucleotide sequence ID" value="NZ_FNJI01000008.1"/>
</dbReference>
<gene>
    <name evidence="6" type="ORF">SAMN05660330_01411</name>
</gene>
<dbReference type="AlphaFoldDB" id="A0A1H0NQT4"/>
<dbReference type="GO" id="GO:0005524">
    <property type="term" value="F:ATP binding"/>
    <property type="evidence" value="ECO:0007669"/>
    <property type="project" value="UniProtKB-KW"/>
</dbReference>
<keyword evidence="6" id="KW-0347">Helicase</keyword>
<evidence type="ECO:0000256" key="4">
    <source>
        <dbReference type="SAM" id="Coils"/>
    </source>
</evidence>
<dbReference type="InterPro" id="IPR051620">
    <property type="entry name" value="ORF904-like_C"/>
</dbReference>
<organism evidence="6 7">
    <name type="scientific">Desulforhopalus singaporensis</name>
    <dbReference type="NCBI Taxonomy" id="91360"/>
    <lineage>
        <taxon>Bacteria</taxon>
        <taxon>Pseudomonadati</taxon>
        <taxon>Thermodesulfobacteriota</taxon>
        <taxon>Desulfobulbia</taxon>
        <taxon>Desulfobulbales</taxon>
        <taxon>Desulfocapsaceae</taxon>
        <taxon>Desulforhopalus</taxon>
    </lineage>
</organism>
<keyword evidence="3" id="KW-0067">ATP-binding</keyword>
<keyword evidence="1" id="KW-0547">Nucleotide-binding</keyword>
<protein>
    <submittedName>
        <fullName evidence="6">Putative DNA primase/helicase</fullName>
    </submittedName>
</protein>
<dbReference type="STRING" id="91360.SAMN05660330_01411"/>
<dbReference type="InterPro" id="IPR014015">
    <property type="entry name" value="Helicase_SF3_DNA-vir"/>
</dbReference>
<evidence type="ECO:0000256" key="1">
    <source>
        <dbReference type="ARBA" id="ARBA00022741"/>
    </source>
</evidence>
<keyword evidence="2" id="KW-0378">Hydrolase</keyword>
<accession>A0A1H0NQT4</accession>
<dbReference type="EMBL" id="FNJI01000008">
    <property type="protein sequence ID" value="SDO95152.1"/>
    <property type="molecule type" value="Genomic_DNA"/>
</dbReference>
<dbReference type="GO" id="GO:0004386">
    <property type="term" value="F:helicase activity"/>
    <property type="evidence" value="ECO:0007669"/>
    <property type="project" value="UniProtKB-KW"/>
</dbReference>
<dbReference type="PROSITE" id="PS51206">
    <property type="entry name" value="SF3_HELICASE_1"/>
    <property type="match status" value="1"/>
</dbReference>
<evidence type="ECO:0000259" key="5">
    <source>
        <dbReference type="PROSITE" id="PS51206"/>
    </source>
</evidence>
<dbReference type="SMART" id="SM00885">
    <property type="entry name" value="D5_N"/>
    <property type="match status" value="1"/>
</dbReference>
<sequence length="576" mass="66471">MSDTIADQVAERERELMGDESNKMYDAVIALGLDFVRDCFNANERGDGLLLAALLYEKYLYVTTPDKKGEWYRWDGHIWEFDEYDSCYNMVEYAAIAYEEYALDIEEKKKAELEELAEERETKIAEIKSKYGDEDAKIKIEKLLKKPLIPSSWMDATIKSYRDRAWKLRGKNKMSTVLFMAPRVDDRIATVTENLDQKEWLLPAKQGVIDLQRGILVDGRPDDLLTKRIDVAYRADADYRFWQDIVDDTCIDPANPSTKELPRFLKRFFGSAITGKINEEFLAVFLGPGRNGKGTILGAIADVLGPYYHEANRSLFIEQKNEPPPSATSEHMYALLGKRLVVGAETNKGQKIDGGLIKKLTGGNKINYRRNYSSEKIANATHTLVLETNNIPYGLTKEFSLVQRLLLIELSYRYVDDIEEEEKKYPALKGKFKQKDSGLKDKLKSKENREGILRWLVEGCLEWQEHGLDIPDCILESRGELMKKEDHLGQFLIEVMEHCPDQENMTMKFGNFYKAFEYYWKEYIDESGAKKPSKKTISKWMRERGYLIEKIGGDMCVRHFKVRDDVALSVEELLAL</sequence>
<proteinExistence type="predicted"/>
<dbReference type="Pfam" id="PF08706">
    <property type="entry name" value="D5_N"/>
    <property type="match status" value="1"/>
</dbReference>
<dbReference type="Proteomes" id="UP000199073">
    <property type="component" value="Unassembled WGS sequence"/>
</dbReference>